<keyword evidence="4 7" id="KW-1133">Transmembrane helix</keyword>
<keyword evidence="5 7" id="KW-0472">Membrane</keyword>
<dbReference type="GO" id="GO:0010256">
    <property type="term" value="P:endomembrane system organization"/>
    <property type="evidence" value="ECO:0007669"/>
    <property type="project" value="TreeGrafter"/>
</dbReference>
<comment type="similarity">
    <text evidence="2">Belongs to the plant DMP1 protein family.</text>
</comment>
<dbReference type="AlphaFoldDB" id="A0A0D9V109"/>
<dbReference type="Pfam" id="PF05078">
    <property type="entry name" value="DUF679"/>
    <property type="match status" value="1"/>
</dbReference>
<evidence type="ECO:0000256" key="3">
    <source>
        <dbReference type="ARBA" id="ARBA00022692"/>
    </source>
</evidence>
<protein>
    <submittedName>
        <fullName evidence="8">Uncharacterized protein</fullName>
    </submittedName>
</protein>
<feature type="region of interest" description="Disordered" evidence="6">
    <location>
        <begin position="203"/>
        <end position="227"/>
    </location>
</feature>
<reference evidence="9" key="2">
    <citation type="submission" date="2013-12" db="EMBL/GenBank/DDBJ databases">
        <authorList>
            <person name="Yu Y."/>
            <person name="Lee S."/>
            <person name="de Baynast K."/>
            <person name="Wissotski M."/>
            <person name="Liu L."/>
            <person name="Talag J."/>
            <person name="Goicoechea J."/>
            <person name="Angelova A."/>
            <person name="Jetty R."/>
            <person name="Kudrna D."/>
            <person name="Golser W."/>
            <person name="Rivera L."/>
            <person name="Zhang J."/>
            <person name="Wing R."/>
        </authorList>
    </citation>
    <scope>NUCLEOTIDE SEQUENCE</scope>
</reference>
<evidence type="ECO:0000256" key="7">
    <source>
        <dbReference type="SAM" id="Phobius"/>
    </source>
</evidence>
<dbReference type="PANTHER" id="PTHR31621:SF27">
    <property type="entry name" value="OS01G0368500 PROTEIN"/>
    <property type="match status" value="1"/>
</dbReference>
<evidence type="ECO:0000256" key="2">
    <source>
        <dbReference type="ARBA" id="ARBA00008707"/>
    </source>
</evidence>
<feature type="region of interest" description="Disordered" evidence="6">
    <location>
        <begin position="1"/>
        <end position="21"/>
    </location>
</feature>
<dbReference type="EnsemblPlants" id="LPERR01G13980.1">
    <property type="protein sequence ID" value="LPERR01G13980.1"/>
    <property type="gene ID" value="LPERR01G13980"/>
</dbReference>
<dbReference type="Proteomes" id="UP000032180">
    <property type="component" value="Chromosome 1"/>
</dbReference>
<proteinExistence type="inferred from homology"/>
<evidence type="ECO:0000313" key="8">
    <source>
        <dbReference type="EnsemblPlants" id="LPERR01G13980.1"/>
    </source>
</evidence>
<dbReference type="HOGENOM" id="CLU_922451_0_0_1"/>
<name>A0A0D9V109_9ORYZ</name>
<sequence>MLMQGVPRRSRGWQTTKRSTTTTSTANLVKLLPTGTALAFQALAPSFTNHGKCLAVNRYISGGLIAFCCAICALLSFTDKMGRPYYGIAMPLGFGGFIPFNYEKPPRRDTSSNDDDDYYEGDFDREELVRRRLRLRDFIHATLRVFVFLAVAAFSDAGIQTCPWKEALVNMPLGVGFIASFVFMIFPSTRKGVGYGADSAVDVTTTNTSSDDGDKADDDDKDKSKPCPEYAVRSVQHPEAPPDGHRAGLPRAGAVLHQPHGRSCGAASCLLTTSLVASCAASCVLLSFTDSLVSCHVDGGRL</sequence>
<evidence type="ECO:0000256" key="6">
    <source>
        <dbReference type="SAM" id="MobiDB-lite"/>
    </source>
</evidence>
<comment type="subcellular location">
    <subcellularLocation>
        <location evidence="1">Membrane</location>
        <topology evidence="1">Multi-pass membrane protein</topology>
    </subcellularLocation>
</comment>
<evidence type="ECO:0000256" key="4">
    <source>
        <dbReference type="ARBA" id="ARBA00022989"/>
    </source>
</evidence>
<dbReference type="GO" id="GO:0016020">
    <property type="term" value="C:membrane"/>
    <property type="evidence" value="ECO:0007669"/>
    <property type="project" value="UniProtKB-SubCell"/>
</dbReference>
<feature type="transmembrane region" description="Helical" evidence="7">
    <location>
        <begin position="167"/>
        <end position="186"/>
    </location>
</feature>
<reference evidence="8 9" key="1">
    <citation type="submission" date="2012-08" db="EMBL/GenBank/DDBJ databases">
        <title>Oryza genome evolution.</title>
        <authorList>
            <person name="Wing R.A."/>
        </authorList>
    </citation>
    <scope>NUCLEOTIDE SEQUENCE</scope>
</reference>
<reference evidence="8" key="3">
    <citation type="submission" date="2015-04" db="UniProtKB">
        <authorList>
            <consortium name="EnsemblPlants"/>
        </authorList>
    </citation>
    <scope>IDENTIFICATION</scope>
</reference>
<feature type="transmembrane region" description="Helical" evidence="7">
    <location>
        <begin position="59"/>
        <end position="78"/>
    </location>
</feature>
<organism evidence="8 9">
    <name type="scientific">Leersia perrieri</name>
    <dbReference type="NCBI Taxonomy" id="77586"/>
    <lineage>
        <taxon>Eukaryota</taxon>
        <taxon>Viridiplantae</taxon>
        <taxon>Streptophyta</taxon>
        <taxon>Embryophyta</taxon>
        <taxon>Tracheophyta</taxon>
        <taxon>Spermatophyta</taxon>
        <taxon>Magnoliopsida</taxon>
        <taxon>Liliopsida</taxon>
        <taxon>Poales</taxon>
        <taxon>Poaceae</taxon>
        <taxon>BOP clade</taxon>
        <taxon>Oryzoideae</taxon>
        <taxon>Oryzeae</taxon>
        <taxon>Oryzinae</taxon>
        <taxon>Leersia</taxon>
    </lineage>
</organism>
<dbReference type="PANTHER" id="PTHR31621">
    <property type="entry name" value="PROTEIN DMP3"/>
    <property type="match status" value="1"/>
</dbReference>
<evidence type="ECO:0000313" key="9">
    <source>
        <dbReference type="Proteomes" id="UP000032180"/>
    </source>
</evidence>
<dbReference type="GO" id="GO:0005737">
    <property type="term" value="C:cytoplasm"/>
    <property type="evidence" value="ECO:0007669"/>
    <property type="project" value="UniProtKB-ARBA"/>
</dbReference>
<dbReference type="STRING" id="77586.A0A0D9V109"/>
<feature type="transmembrane region" description="Helical" evidence="7">
    <location>
        <begin position="138"/>
        <end position="155"/>
    </location>
</feature>
<evidence type="ECO:0000256" key="1">
    <source>
        <dbReference type="ARBA" id="ARBA00004141"/>
    </source>
</evidence>
<accession>A0A0D9V109</accession>
<evidence type="ECO:0000256" key="5">
    <source>
        <dbReference type="ARBA" id="ARBA00023136"/>
    </source>
</evidence>
<dbReference type="InterPro" id="IPR007770">
    <property type="entry name" value="DMP"/>
</dbReference>
<dbReference type="Gramene" id="LPERR01G13980.1">
    <property type="protein sequence ID" value="LPERR01G13980.1"/>
    <property type="gene ID" value="LPERR01G13980"/>
</dbReference>
<keyword evidence="9" id="KW-1185">Reference proteome</keyword>
<keyword evidence="3 7" id="KW-0812">Transmembrane</keyword>